<evidence type="ECO:0000256" key="1">
    <source>
        <dbReference type="ARBA" id="ARBA00006375"/>
    </source>
</evidence>
<dbReference type="GO" id="GO:0055085">
    <property type="term" value="P:transmembrane transport"/>
    <property type="evidence" value="ECO:0007669"/>
    <property type="project" value="InterPro"/>
</dbReference>
<evidence type="ECO:0000256" key="7">
    <source>
        <dbReference type="SAM" id="Phobius"/>
    </source>
</evidence>
<organism evidence="8 9">
    <name type="scientific">Paramecium primaurelia</name>
    <dbReference type="NCBI Taxonomy" id="5886"/>
    <lineage>
        <taxon>Eukaryota</taxon>
        <taxon>Sar</taxon>
        <taxon>Alveolata</taxon>
        <taxon>Ciliophora</taxon>
        <taxon>Intramacronucleata</taxon>
        <taxon>Oligohymenophorea</taxon>
        <taxon>Peniculida</taxon>
        <taxon>Parameciidae</taxon>
        <taxon>Paramecium</taxon>
    </lineage>
</organism>
<keyword evidence="4 7" id="KW-1133">Transmembrane helix</keyword>
<keyword evidence="5 6" id="KW-0812">Transmembrane</keyword>
<feature type="transmembrane region" description="Helical" evidence="7">
    <location>
        <begin position="298"/>
        <end position="318"/>
    </location>
</feature>
<dbReference type="OMA" id="GHIYKHI"/>
<evidence type="ECO:0000256" key="5">
    <source>
        <dbReference type="PROSITE-ProRule" id="PRU00282"/>
    </source>
</evidence>
<proteinExistence type="inferred from homology"/>
<comment type="similarity">
    <text evidence="1 6">Belongs to the mitochondrial carrier (TC 2.A.29) family.</text>
</comment>
<gene>
    <name evidence="8" type="ORF">PPRIM_AZ9-3.1.T0060417</name>
</gene>
<comment type="caution">
    <text evidence="8">The sequence shown here is derived from an EMBL/GenBank/DDBJ whole genome shotgun (WGS) entry which is preliminary data.</text>
</comment>
<evidence type="ECO:0000313" key="8">
    <source>
        <dbReference type="EMBL" id="CAD8044333.1"/>
    </source>
</evidence>
<keyword evidence="2 6" id="KW-0813">Transport</keyword>
<dbReference type="GO" id="GO:0016020">
    <property type="term" value="C:membrane"/>
    <property type="evidence" value="ECO:0007669"/>
    <property type="project" value="UniProtKB-UniRule"/>
</dbReference>
<keyword evidence="5 7" id="KW-0472">Membrane</keyword>
<dbReference type="PROSITE" id="PS50920">
    <property type="entry name" value="SOLCAR"/>
    <property type="match status" value="1"/>
</dbReference>
<dbReference type="Proteomes" id="UP000688137">
    <property type="component" value="Unassembled WGS sequence"/>
</dbReference>
<dbReference type="InterPro" id="IPR044712">
    <property type="entry name" value="SLC25A32-like"/>
</dbReference>
<evidence type="ECO:0000256" key="4">
    <source>
        <dbReference type="ARBA" id="ARBA00022989"/>
    </source>
</evidence>
<feature type="transmembrane region" description="Helical" evidence="7">
    <location>
        <begin position="166"/>
        <end position="185"/>
    </location>
</feature>
<reference evidence="8" key="1">
    <citation type="submission" date="2021-01" db="EMBL/GenBank/DDBJ databases">
        <authorList>
            <consortium name="Genoscope - CEA"/>
            <person name="William W."/>
        </authorList>
    </citation>
    <scope>NUCLEOTIDE SEQUENCE</scope>
</reference>
<accession>A0A8S1JPD1</accession>
<dbReference type="AlphaFoldDB" id="A0A8S1JPD1"/>
<dbReference type="Pfam" id="PF00153">
    <property type="entry name" value="Mito_carr"/>
    <property type="match status" value="1"/>
</dbReference>
<evidence type="ECO:0000256" key="6">
    <source>
        <dbReference type="RuleBase" id="RU000488"/>
    </source>
</evidence>
<evidence type="ECO:0008006" key="10">
    <source>
        <dbReference type="Google" id="ProtNLM"/>
    </source>
</evidence>
<dbReference type="PANTHER" id="PTHR45683">
    <property type="entry name" value="MITOCHONDRIAL NICOTINAMIDE ADENINE DINUCLEOTIDE TRANSPORTER 1-RELATED-RELATED"/>
    <property type="match status" value="1"/>
</dbReference>
<evidence type="ECO:0000256" key="3">
    <source>
        <dbReference type="ARBA" id="ARBA00022737"/>
    </source>
</evidence>
<dbReference type="GO" id="GO:0006862">
    <property type="term" value="P:nucleotide transport"/>
    <property type="evidence" value="ECO:0007669"/>
    <property type="project" value="InterPro"/>
</dbReference>
<dbReference type="InterPro" id="IPR018108">
    <property type="entry name" value="MCP_transmembrane"/>
</dbReference>
<feature type="repeat" description="Solcar" evidence="5">
    <location>
        <begin position="240"/>
        <end position="327"/>
    </location>
</feature>
<evidence type="ECO:0000313" key="9">
    <source>
        <dbReference type="Proteomes" id="UP000688137"/>
    </source>
</evidence>
<keyword evidence="9" id="KW-1185">Reference proteome</keyword>
<keyword evidence="3" id="KW-0677">Repeat</keyword>
<sequence>MSKDFSEYLKGIKKEETHDDIDLKELESVFDEKKYEVKWWQIAIGNSFTTTALGILTQPLQVIHTTFQLSIKRMDFQVNNLKDIMEAKITLGEQKKLEQILKYKIINYQGASYQNYNAVFKGIGEQGFLGFFKGLGTGIAFQITNSQLRYFLIQKYFNEKKLIQNLYASLVGMVVDVFTNPLMLIQSKMIYQNRLPNFRTYRSIYDLLKKERNLYKGALGHIYKHIFISLSQMPSLYINDTRLCLGYLLMIQQIVSYPFLTVIRRLHCQGSSPFMLQTNYKGFWDGAKQIYQQEGILTFYRGFLAFGIANSFMAFVLYSTQLLGESQE</sequence>
<name>A0A8S1JPD1_PARPR</name>
<protein>
    <recommendedName>
        <fullName evidence="10">Carrier protein</fullName>
    </recommendedName>
</protein>
<dbReference type="EMBL" id="CAJJDM010000003">
    <property type="protein sequence ID" value="CAD8044333.1"/>
    <property type="molecule type" value="Genomic_DNA"/>
</dbReference>
<evidence type="ECO:0000256" key="2">
    <source>
        <dbReference type="ARBA" id="ARBA00022448"/>
    </source>
</evidence>